<comment type="caution">
    <text evidence="6">The sequence shown here is derived from an EMBL/GenBank/DDBJ whole genome shotgun (WGS) entry which is preliminary data.</text>
</comment>
<dbReference type="Gene3D" id="1.20.5.440">
    <property type="entry name" value="ATP synthase delta/epsilon subunit, C-terminal domain"/>
    <property type="match status" value="1"/>
</dbReference>
<evidence type="ECO:0000256" key="5">
    <source>
        <dbReference type="ARBA" id="ARBA00023004"/>
    </source>
</evidence>
<comment type="similarity">
    <text evidence="1">Belongs to the cysteine dioxygenase family.</text>
</comment>
<dbReference type="SUPFAM" id="SSF51182">
    <property type="entry name" value="RmlC-like cupins"/>
    <property type="match status" value="1"/>
</dbReference>
<accession>A0ABU8RT26</accession>
<evidence type="ECO:0000256" key="1">
    <source>
        <dbReference type="ARBA" id="ARBA00006622"/>
    </source>
</evidence>
<name>A0ABU8RT26_9SPHN</name>
<evidence type="ECO:0000313" key="7">
    <source>
        <dbReference type="Proteomes" id="UP001361239"/>
    </source>
</evidence>
<dbReference type="Pfam" id="PF05995">
    <property type="entry name" value="CDO_I"/>
    <property type="match status" value="1"/>
</dbReference>
<dbReference type="Gene3D" id="2.60.120.10">
    <property type="entry name" value="Jelly Rolls"/>
    <property type="match status" value="1"/>
</dbReference>
<dbReference type="InterPro" id="IPR011051">
    <property type="entry name" value="RmlC_Cupin_sf"/>
</dbReference>
<dbReference type="InterPro" id="IPR010300">
    <property type="entry name" value="CDO_1"/>
</dbReference>
<dbReference type="PANTHER" id="PTHR12918">
    <property type="entry name" value="CYSTEINE DIOXYGENASE"/>
    <property type="match status" value="1"/>
</dbReference>
<protein>
    <submittedName>
        <fullName evidence="6">Cysteine dioxygenase</fullName>
    </submittedName>
</protein>
<keyword evidence="4" id="KW-0560">Oxidoreductase</keyword>
<dbReference type="PANTHER" id="PTHR12918:SF1">
    <property type="entry name" value="CYSTEINE DIOXYGENASE TYPE 1"/>
    <property type="match status" value="1"/>
</dbReference>
<dbReference type="CDD" id="cd10548">
    <property type="entry name" value="cupin_CDO"/>
    <property type="match status" value="1"/>
</dbReference>
<dbReference type="Proteomes" id="UP001361239">
    <property type="component" value="Unassembled WGS sequence"/>
</dbReference>
<evidence type="ECO:0000256" key="3">
    <source>
        <dbReference type="ARBA" id="ARBA00022964"/>
    </source>
</evidence>
<keyword evidence="3 6" id="KW-0223">Dioxygenase</keyword>
<keyword evidence="5" id="KW-0408">Iron</keyword>
<keyword evidence="7" id="KW-1185">Reference proteome</keyword>
<reference evidence="6 7" key="1">
    <citation type="submission" date="2024-03" db="EMBL/GenBank/DDBJ databases">
        <authorList>
            <person name="Jo J.-H."/>
        </authorList>
    </citation>
    <scope>NUCLEOTIDE SEQUENCE [LARGE SCALE GENOMIC DNA]</scope>
    <source>
        <strain evidence="6 7">PS1R-30</strain>
    </source>
</reference>
<dbReference type="GO" id="GO:0051213">
    <property type="term" value="F:dioxygenase activity"/>
    <property type="evidence" value="ECO:0007669"/>
    <property type="project" value="UniProtKB-KW"/>
</dbReference>
<evidence type="ECO:0000313" key="6">
    <source>
        <dbReference type="EMBL" id="MEJ5976241.1"/>
    </source>
</evidence>
<dbReference type="InterPro" id="IPR014710">
    <property type="entry name" value="RmlC-like_jellyroll"/>
</dbReference>
<sequence length="205" mass="22200">MNAVAVLAIDPNIGRLRGFVTDLADLVENAADEAEILEKGGALLARLVSSDDWLPDAFARPNPDRYQQYLLHCDSRERFSVVSFVWGPGQGTPIHDHRVWGLVGVLRGAERVEHFRRGADGRLEQVGPVGDLFECEVEAISPAAGDIHRVANGLADAPSISIHVYGGNIGAVERATYDLDGTAKRFISGYANKVVPNLWDRSSAA</sequence>
<dbReference type="EMBL" id="JBBHJZ010000001">
    <property type="protein sequence ID" value="MEJ5976241.1"/>
    <property type="molecule type" value="Genomic_DNA"/>
</dbReference>
<keyword evidence="2" id="KW-0479">Metal-binding</keyword>
<evidence type="ECO:0000256" key="2">
    <source>
        <dbReference type="ARBA" id="ARBA00022723"/>
    </source>
</evidence>
<evidence type="ECO:0000256" key="4">
    <source>
        <dbReference type="ARBA" id="ARBA00023002"/>
    </source>
</evidence>
<dbReference type="RefSeq" id="WP_339586159.1">
    <property type="nucleotide sequence ID" value="NZ_JBBHJZ010000001.1"/>
</dbReference>
<proteinExistence type="inferred from homology"/>
<organism evidence="6 7">
    <name type="scientific">Novosphingobium anseongense</name>
    <dbReference type="NCBI Taxonomy" id="3133436"/>
    <lineage>
        <taxon>Bacteria</taxon>
        <taxon>Pseudomonadati</taxon>
        <taxon>Pseudomonadota</taxon>
        <taxon>Alphaproteobacteria</taxon>
        <taxon>Sphingomonadales</taxon>
        <taxon>Sphingomonadaceae</taxon>
        <taxon>Novosphingobium</taxon>
    </lineage>
</organism>
<gene>
    <name evidence="6" type="ORF">WG901_06325</name>
</gene>